<comment type="caution">
    <text evidence="9">The sequence shown here is derived from an EMBL/GenBank/DDBJ whole genome shotgun (WGS) entry which is preliminary data.</text>
</comment>
<accession>A0A504Y2G5</accession>
<protein>
    <recommendedName>
        <fullName evidence="2">carbonic anhydrase</fullName>
        <ecNumber evidence="2">4.2.1.1</ecNumber>
    </recommendedName>
</protein>
<dbReference type="VEuPathDB" id="TriTrypDB:LdCL_060011400"/>
<dbReference type="InterPro" id="IPR015892">
    <property type="entry name" value="Carbonic_anhydrase_CS"/>
</dbReference>
<dbReference type="SMART" id="SM00947">
    <property type="entry name" value="Pro_CA"/>
    <property type="match status" value="1"/>
</dbReference>
<keyword evidence="4 7" id="KW-0862">Zinc</keyword>
<dbReference type="GO" id="GO:0008270">
    <property type="term" value="F:zinc ion binding"/>
    <property type="evidence" value="ECO:0007669"/>
    <property type="project" value="InterPro"/>
</dbReference>
<dbReference type="GO" id="GO:0004089">
    <property type="term" value="F:carbonate dehydratase activity"/>
    <property type="evidence" value="ECO:0007669"/>
    <property type="project" value="UniProtKB-EC"/>
</dbReference>
<dbReference type="InterPro" id="IPR001765">
    <property type="entry name" value="Carbonic_anhydrase"/>
</dbReference>
<dbReference type="CDD" id="cd00883">
    <property type="entry name" value="beta_CA_cladeA"/>
    <property type="match status" value="1"/>
</dbReference>
<dbReference type="VEuPathDB" id="TriTrypDB:LDHU3_06.0720"/>
<comment type="cofactor">
    <cofactor evidence="7">
        <name>Zn(2+)</name>
        <dbReference type="ChEBI" id="CHEBI:29105"/>
    </cofactor>
    <text evidence="7">Binds 1 zinc ion per subunit.</text>
</comment>
<feature type="binding site" evidence="7">
    <location>
        <position position="1624"/>
    </location>
    <ligand>
        <name>Zn(2+)</name>
        <dbReference type="ChEBI" id="CHEBI:29105"/>
    </ligand>
</feature>
<feature type="compositionally biased region" description="Low complexity" evidence="8">
    <location>
        <begin position="406"/>
        <end position="423"/>
    </location>
</feature>
<keyword evidence="3 7" id="KW-0479">Metal-binding</keyword>
<feature type="region of interest" description="Disordered" evidence="8">
    <location>
        <begin position="307"/>
        <end position="349"/>
    </location>
</feature>
<dbReference type="Gene3D" id="3.40.1050.10">
    <property type="entry name" value="Carbonic anhydrase"/>
    <property type="match status" value="1"/>
</dbReference>
<proteinExistence type="inferred from homology"/>
<feature type="binding site" evidence="7">
    <location>
        <position position="1570"/>
    </location>
    <ligand>
        <name>Zn(2+)</name>
        <dbReference type="ChEBI" id="CHEBI:29105"/>
    </ligand>
</feature>
<evidence type="ECO:0000256" key="3">
    <source>
        <dbReference type="ARBA" id="ARBA00022723"/>
    </source>
</evidence>
<dbReference type="VEuPathDB" id="TriTrypDB:LDHU3_06.0730"/>
<dbReference type="PANTHER" id="PTHR11002:SF76">
    <property type="entry name" value="CARBONIC ANHYDRASE"/>
    <property type="match status" value="1"/>
</dbReference>
<evidence type="ECO:0000256" key="5">
    <source>
        <dbReference type="ARBA" id="ARBA00023239"/>
    </source>
</evidence>
<feature type="region of interest" description="Disordered" evidence="8">
    <location>
        <begin position="938"/>
        <end position="1015"/>
    </location>
</feature>
<feature type="region of interest" description="Disordered" evidence="8">
    <location>
        <begin position="1194"/>
        <end position="1222"/>
    </location>
</feature>
<evidence type="ECO:0000256" key="6">
    <source>
        <dbReference type="ARBA" id="ARBA00048348"/>
    </source>
</evidence>
<evidence type="ECO:0000256" key="8">
    <source>
        <dbReference type="SAM" id="MobiDB-lite"/>
    </source>
</evidence>
<dbReference type="EMBL" id="RHLC01000039">
    <property type="protein sequence ID" value="TPP54846.1"/>
    <property type="molecule type" value="Genomic_DNA"/>
</dbReference>
<comment type="catalytic activity">
    <reaction evidence="6">
        <text>hydrogencarbonate + H(+) = CO2 + H2O</text>
        <dbReference type="Rhea" id="RHEA:10748"/>
        <dbReference type="ChEBI" id="CHEBI:15377"/>
        <dbReference type="ChEBI" id="CHEBI:15378"/>
        <dbReference type="ChEBI" id="CHEBI:16526"/>
        <dbReference type="ChEBI" id="CHEBI:17544"/>
        <dbReference type="EC" id="4.2.1.1"/>
    </reaction>
</comment>
<evidence type="ECO:0000256" key="1">
    <source>
        <dbReference type="ARBA" id="ARBA00006217"/>
    </source>
</evidence>
<organism evidence="9 10">
    <name type="scientific">Leishmania donovani</name>
    <dbReference type="NCBI Taxonomy" id="5661"/>
    <lineage>
        <taxon>Eukaryota</taxon>
        <taxon>Discoba</taxon>
        <taxon>Euglenozoa</taxon>
        <taxon>Kinetoplastea</taxon>
        <taxon>Metakinetoplastina</taxon>
        <taxon>Trypanosomatida</taxon>
        <taxon>Trypanosomatidae</taxon>
        <taxon>Leishmaniinae</taxon>
        <taxon>Leishmania</taxon>
    </lineage>
</organism>
<evidence type="ECO:0000256" key="2">
    <source>
        <dbReference type="ARBA" id="ARBA00012925"/>
    </source>
</evidence>
<feature type="compositionally biased region" description="Basic and acidic residues" evidence="8">
    <location>
        <begin position="957"/>
        <end position="966"/>
    </location>
</feature>
<keyword evidence="5" id="KW-0456">Lyase</keyword>
<feature type="compositionally biased region" description="Acidic residues" evidence="8">
    <location>
        <begin position="989"/>
        <end position="998"/>
    </location>
</feature>
<evidence type="ECO:0000256" key="7">
    <source>
        <dbReference type="PIRSR" id="PIRSR601765-1"/>
    </source>
</evidence>
<feature type="region of interest" description="Disordered" evidence="8">
    <location>
        <begin position="1134"/>
        <end position="1154"/>
    </location>
</feature>
<dbReference type="VEuPathDB" id="TriTrypDB:LdBPK_060620.1"/>
<dbReference type="PROSITE" id="PS00705">
    <property type="entry name" value="PROK_CO2_ANHYDRASE_2"/>
    <property type="match status" value="1"/>
</dbReference>
<feature type="binding site" evidence="7">
    <location>
        <position position="1568"/>
    </location>
    <ligand>
        <name>Zn(2+)</name>
        <dbReference type="ChEBI" id="CHEBI:29105"/>
    </ligand>
</feature>
<dbReference type="Pfam" id="PF00484">
    <property type="entry name" value="Pro_CA"/>
    <property type="match status" value="1"/>
</dbReference>
<name>A0A504Y2G5_LEIDO</name>
<comment type="similarity">
    <text evidence="1">Belongs to the beta-class carbonic anhydrase family.</text>
</comment>
<dbReference type="PROSITE" id="PS00704">
    <property type="entry name" value="PROK_CO2_ANHYDRASE_1"/>
    <property type="match status" value="1"/>
</dbReference>
<dbReference type="Proteomes" id="UP000318447">
    <property type="component" value="Unassembled WGS sequence"/>
</dbReference>
<feature type="compositionally biased region" description="Polar residues" evidence="8">
    <location>
        <begin position="378"/>
        <end position="387"/>
    </location>
</feature>
<dbReference type="VEuPathDB" id="TriTrypDB:LdCL_060011300"/>
<gene>
    <name evidence="9" type="ORF">CGC21_24265</name>
</gene>
<reference evidence="10" key="1">
    <citation type="submission" date="2019-02" db="EMBL/GenBank/DDBJ databases">
        <title>FDA dAtabase for Regulatory Grade micrObial Sequences (FDA-ARGOS): Supporting development and validation of Infectious Disease Dx tests.</title>
        <authorList>
            <person name="Duncan R."/>
            <person name="Fisher C."/>
            <person name="Tallon L."/>
            <person name="Sadzewicz L."/>
            <person name="Sengamalay N."/>
            <person name="Ott S."/>
            <person name="Godinez A."/>
            <person name="Nagaraj S."/>
            <person name="Vavikolanu K."/>
            <person name="Nadendla S."/>
            <person name="Aluvathingal J."/>
            <person name="Sichtig H."/>
        </authorList>
    </citation>
    <scope>NUCLEOTIDE SEQUENCE [LARGE SCALE GENOMIC DNA]</scope>
    <source>
        <strain evidence="10">FDAARGOS_361</strain>
    </source>
</reference>
<sequence length="1764" mass="185772">MQEQYVRKACVTIASQIILVTAGDGTKHTNTSTGNNNNSVVAATRVATTHPSTTSAETKAVTGLDDLQRACDAVVRHAMTLYRLCRRPGGSTIDIPNLWASLVRRAQLLRPRKPSFLFVAPVAVPPVVVKDVVRFFGRSRHLMRSTAAPTVLVGGIPTRAAASTGAATSSLACTGVVRAPAPAASASASPFSTTTSTTSTAATATATFGLPARQAEAVAACFFFKTMSAAERLRRSDVFEVHARLPDASRAVGASDKANTLTTAAALDSTPVGAPAVDERGGVVVSSSLQKLTGAVTVATATSAQELTAGPGKGGRRSGLRAMARDAAAPGDTDRSLHTRPTRSAASLLPSHLPAASMLFNDGLGGWGGQQVAGSTRTNPLLLSSTRRPGCVDGAEDDAGIGGWPSGISSESSSQSRGSSPGDGDIGTGKAQGRHPLAVKGDSAHDRQAADTAAVLTRLYALALSAEDPAADVPLNAEAATQQQQQNSCGSDQHRVGDAAALSIGTHTLFSAAVPPAMLSSGSGLNLVALGASVTYACDALHWGRLQMMVRYPLLFRAIPAPAETSTTIALAGGGEALTVEAMARMSGTLGMARTAATVFSPASETPPDSTAGNCDATPPSSASLLAYMSSLYGAAGSIFSPARLRTSSPPLLLPPSPSLVTDGFLFTRLLICSAWLLVYADGLFGSDDSVASVEPTQSVTSGRGRGGGAWPRVRPTPAVQAIVAYCVAVVREAREMSAGVTAAARSGHGSLNGTVCCPVCDDLVKEKQPVLWWSTLCDDRASWRAQVRSVLENSSTDGDEAEIAAALTDHLACEGRGRRYATPLLSGSEGAPCRVTALQQRWGAYIMRADTSATDYRSAAATSVTRSGAEDTSVRVDAVEADADLQTGGAAADARGTAGDSAKEAAASAEALWTALTQRIAAATDFCVFLSAHPTESAASDSPAAASVTSGRPKRPRAEYDKDAASRTLLRHRRQDRHHRGERAVGSDDSDDSEWGDENGTRADKASRAGVALRGSRHAVEEAEEWSRLLCRCGWANAAPPSGATSLRVYEEWASSLFLPSAIPTPQQAATLRRRLSRYSLEEVVRKLVLGRGGSWDRYARLLFGDDVRTDSTASPFCPPPAMEVGAAETNDAPAQPMAQSPASHSSPRPRAPSLSLLEEAVPDTEGVHVPHMHVNPRATQISPPPRQLIAAAQSTPHCSSGLALSPPLPSDAAPANADADANHAVAAERWAATPVGKGKVPSIPLLVSPLTRQHQMRAVLGAAAASPPRLPSPADAVDRATSVVPECVSDADAAPARRTDASARTSLSVPLEQLRAQQAALYDLLRFRPRLPPLREEDAVLECASCFSLFHQECIAPHQSNTTTLRWQVAAVQLIGLEASPLGLGSGGALRRTAGAAAGVVSMLPSAAAVVESRRTHSKVTHPPYPSPHQNDRARQASAGLSPSSDLFAASPCSAPMSLCSCGCPHPTKPTLDVPSMYFSTTPELLCNRNMSEPSANATLTKEKLASLVGGRLVQSVQREQPPRGSGIQPLLDFNKHWAGEIVQLNPDYFVELAKQQKPQYLWIGCSDSRVPANEIVGLYPGDIFVHRNIANIVCNSDLNALAVIQYAIDCLKVEHVIVSGHYKCGGVTAALHEDRVGLADHWILHVSAVKKRHWRRMLTELPTRNHLDALCELNVLAQMEHVVETHLIQRVWSRQNEEDAAAKRENRPSQNKPENEVEIHGWVYGLEDGLIRPLLTLNRRSNAEKELHNAADALFWRYGQL</sequence>
<feature type="region of interest" description="Disordered" evidence="8">
    <location>
        <begin position="378"/>
        <end position="446"/>
    </location>
</feature>
<dbReference type="VEuPathDB" id="TriTrypDB:LdBPK_060630.1"/>
<evidence type="ECO:0000313" key="10">
    <source>
        <dbReference type="Proteomes" id="UP000318447"/>
    </source>
</evidence>
<dbReference type="SUPFAM" id="SSF53056">
    <property type="entry name" value="beta-carbonic anhydrase, cab"/>
    <property type="match status" value="1"/>
</dbReference>
<feature type="region of interest" description="Disordered" evidence="8">
    <location>
        <begin position="1415"/>
        <end position="1443"/>
    </location>
</feature>
<evidence type="ECO:0000256" key="4">
    <source>
        <dbReference type="ARBA" id="ARBA00022833"/>
    </source>
</evidence>
<dbReference type="PANTHER" id="PTHR11002">
    <property type="entry name" value="CARBONIC ANHYDRASE"/>
    <property type="match status" value="1"/>
</dbReference>
<feature type="compositionally biased region" description="Low complexity" evidence="8">
    <location>
        <begin position="938"/>
        <end position="951"/>
    </location>
</feature>
<feature type="compositionally biased region" description="Low complexity" evidence="8">
    <location>
        <begin position="1201"/>
        <end position="1222"/>
    </location>
</feature>
<dbReference type="InterPro" id="IPR036874">
    <property type="entry name" value="Carbonic_anhydrase_sf"/>
</dbReference>
<evidence type="ECO:0000313" key="9">
    <source>
        <dbReference type="EMBL" id="TPP54846.1"/>
    </source>
</evidence>
<dbReference type="EC" id="4.2.1.1" evidence="2"/>
<dbReference type="GO" id="GO:0015976">
    <property type="term" value="P:carbon utilization"/>
    <property type="evidence" value="ECO:0007669"/>
    <property type="project" value="InterPro"/>
</dbReference>
<feature type="compositionally biased region" description="Basic residues" evidence="8">
    <location>
        <begin position="970"/>
        <end position="982"/>
    </location>
</feature>
<feature type="binding site" evidence="7">
    <location>
        <position position="1627"/>
    </location>
    <ligand>
        <name>Zn(2+)</name>
        <dbReference type="ChEBI" id="CHEBI:29105"/>
    </ligand>
</feature>